<dbReference type="InterPro" id="IPR051791">
    <property type="entry name" value="Pra-immunoreactive"/>
</dbReference>
<evidence type="ECO:0000256" key="5">
    <source>
        <dbReference type="ARBA" id="ARBA00022989"/>
    </source>
</evidence>
<dbReference type="KEGG" id="mhos:CXR34_16310"/>
<name>A0A2K9DMS2_9MICO</name>
<keyword evidence="2" id="KW-1003">Cell membrane</keyword>
<keyword evidence="5 8" id="KW-1133">Transmembrane helix</keyword>
<dbReference type="SUPFAM" id="SSF49879">
    <property type="entry name" value="SMAD/FHA domain"/>
    <property type="match status" value="1"/>
</dbReference>
<evidence type="ECO:0000256" key="4">
    <source>
        <dbReference type="ARBA" id="ARBA00022692"/>
    </source>
</evidence>
<feature type="domain" description="FHA" evidence="9">
    <location>
        <begin position="318"/>
        <end position="378"/>
    </location>
</feature>
<evidence type="ECO:0000259" key="9">
    <source>
        <dbReference type="Pfam" id="PF00498"/>
    </source>
</evidence>
<gene>
    <name evidence="11" type="ORF">CXR34_16310</name>
</gene>
<dbReference type="Pfam" id="PF00498">
    <property type="entry name" value="FHA"/>
    <property type="match status" value="1"/>
</dbReference>
<dbReference type="Proteomes" id="UP000233276">
    <property type="component" value="Chromosome"/>
</dbReference>
<feature type="region of interest" description="Disordered" evidence="7">
    <location>
        <begin position="219"/>
        <end position="260"/>
    </location>
</feature>
<dbReference type="InterPro" id="IPR010432">
    <property type="entry name" value="RDD"/>
</dbReference>
<evidence type="ECO:0000313" key="11">
    <source>
        <dbReference type="EMBL" id="AUG30867.1"/>
    </source>
</evidence>
<comment type="subcellular location">
    <subcellularLocation>
        <location evidence="1">Cell membrane</location>
        <topology evidence="1">Multi-pass membrane protein</topology>
    </subcellularLocation>
</comment>
<dbReference type="InterPro" id="IPR008984">
    <property type="entry name" value="SMAD_FHA_dom_sf"/>
</dbReference>
<evidence type="ECO:0000259" key="10">
    <source>
        <dbReference type="Pfam" id="PF06271"/>
    </source>
</evidence>
<dbReference type="PANTHER" id="PTHR36115:SF4">
    <property type="entry name" value="MEMBRANE PROTEIN"/>
    <property type="match status" value="1"/>
</dbReference>
<feature type="transmembrane region" description="Helical" evidence="8">
    <location>
        <begin position="49"/>
        <end position="72"/>
    </location>
</feature>
<feature type="transmembrane region" description="Helical" evidence="8">
    <location>
        <begin position="109"/>
        <end position="126"/>
    </location>
</feature>
<evidence type="ECO:0000256" key="2">
    <source>
        <dbReference type="ARBA" id="ARBA00022475"/>
    </source>
</evidence>
<evidence type="ECO:0000256" key="1">
    <source>
        <dbReference type="ARBA" id="ARBA00004651"/>
    </source>
</evidence>
<dbReference type="Gene3D" id="2.60.200.20">
    <property type="match status" value="1"/>
</dbReference>
<dbReference type="RefSeq" id="WP_101307008.1">
    <property type="nucleotide sequence ID" value="NZ_CP025299.1"/>
</dbReference>
<dbReference type="Pfam" id="PF06271">
    <property type="entry name" value="RDD"/>
    <property type="match status" value="1"/>
</dbReference>
<dbReference type="CDD" id="cd00060">
    <property type="entry name" value="FHA"/>
    <property type="match status" value="1"/>
</dbReference>
<keyword evidence="4 8" id="KW-0812">Transmembrane</keyword>
<dbReference type="InterPro" id="IPR000253">
    <property type="entry name" value="FHA_dom"/>
</dbReference>
<protein>
    <recommendedName>
        <fullName evidence="13">FHA domain-containing protein</fullName>
    </recommendedName>
</protein>
<evidence type="ECO:0000256" key="8">
    <source>
        <dbReference type="SAM" id="Phobius"/>
    </source>
</evidence>
<dbReference type="PANTHER" id="PTHR36115">
    <property type="entry name" value="PROLINE-RICH ANTIGEN HOMOLOG-RELATED"/>
    <property type="match status" value="1"/>
</dbReference>
<dbReference type="EMBL" id="CP025299">
    <property type="protein sequence ID" value="AUG30867.1"/>
    <property type="molecule type" value="Genomic_DNA"/>
</dbReference>
<sequence>MSDPASVHRPARLGRRAGAYLIDAAIGLIVLLIAVGVFAGISFGTGGGLPLPVAVLLAYVVGLGWFVVYTVLQAGAGSLGMRALGLRLVREGASDAAPLGFGRALGRNLVWGLGAAIVVGYFSPLFDGTPWRRGWHDRAAGAVMTDVAGRPAVPSEDASVAPTPAAPVGALAPSVLPPAPILPAGDAADLDGWTPAGPAAPAPASPLASGVISFVPGVSDPSRLDEPAPASAPAVPTVDAAPVGPPPARDTAAAPGPRTADVPLIENLDETRISTGERPFARLVWDDGTRQAVYGRTLFGRNPAPETGAMVSAVRDETLSLSKTHFELVPADDRSVWVVDRHSTNGVVLRRGVGGADAQPLVPGERTRVRSGDVLEFGDRQVTIEVAS</sequence>
<reference evidence="11 12" key="1">
    <citation type="submission" date="2017-12" db="EMBL/GenBank/DDBJ databases">
        <title>Isolation and characterization of estrogens degradatiion strain Microbacterium hominis SJTG1.</title>
        <authorList>
            <person name="Xiong W."/>
            <person name="Yin C."/>
            <person name="Zheng D."/>
            <person name="Liang R."/>
        </authorList>
    </citation>
    <scope>NUCLEOTIDE SEQUENCE [LARGE SCALE GENOMIC DNA]</scope>
    <source>
        <strain evidence="11 12">SJTG1</strain>
    </source>
</reference>
<accession>A0A2K9DMS2</accession>
<dbReference type="GO" id="GO:0005886">
    <property type="term" value="C:plasma membrane"/>
    <property type="evidence" value="ECO:0007669"/>
    <property type="project" value="UniProtKB-SubCell"/>
</dbReference>
<feature type="transmembrane region" description="Helical" evidence="8">
    <location>
        <begin position="20"/>
        <end position="43"/>
    </location>
</feature>
<evidence type="ECO:0000256" key="6">
    <source>
        <dbReference type="ARBA" id="ARBA00023136"/>
    </source>
</evidence>
<keyword evidence="3" id="KW-0597">Phosphoprotein</keyword>
<evidence type="ECO:0000256" key="3">
    <source>
        <dbReference type="ARBA" id="ARBA00022553"/>
    </source>
</evidence>
<evidence type="ECO:0000313" key="12">
    <source>
        <dbReference type="Proteomes" id="UP000233276"/>
    </source>
</evidence>
<feature type="compositionally biased region" description="Low complexity" evidence="7">
    <location>
        <begin position="227"/>
        <end position="242"/>
    </location>
</feature>
<keyword evidence="6 8" id="KW-0472">Membrane</keyword>
<evidence type="ECO:0000256" key="7">
    <source>
        <dbReference type="SAM" id="MobiDB-lite"/>
    </source>
</evidence>
<dbReference type="AlphaFoldDB" id="A0A2K9DMS2"/>
<evidence type="ECO:0008006" key="13">
    <source>
        <dbReference type="Google" id="ProtNLM"/>
    </source>
</evidence>
<organism evidence="11 12">
    <name type="scientific">Microbacterium hominis</name>
    <dbReference type="NCBI Taxonomy" id="162426"/>
    <lineage>
        <taxon>Bacteria</taxon>
        <taxon>Bacillati</taxon>
        <taxon>Actinomycetota</taxon>
        <taxon>Actinomycetes</taxon>
        <taxon>Micrococcales</taxon>
        <taxon>Microbacteriaceae</taxon>
        <taxon>Microbacterium</taxon>
    </lineage>
</organism>
<feature type="domain" description="RDD" evidence="10">
    <location>
        <begin position="11"/>
        <end position="141"/>
    </location>
</feature>
<proteinExistence type="predicted"/>